<dbReference type="UniPathway" id="UPA00219"/>
<evidence type="ECO:0000259" key="9">
    <source>
        <dbReference type="Pfam" id="PF02875"/>
    </source>
</evidence>
<gene>
    <name evidence="7 11" type="primary">murD</name>
    <name evidence="11" type="ORF">Cenrod_0889</name>
</gene>
<feature type="domain" description="Mur ligase central" evidence="10">
    <location>
        <begin position="83"/>
        <end position="271"/>
    </location>
</feature>
<dbReference type="Proteomes" id="UP000017184">
    <property type="component" value="Chromosome"/>
</dbReference>
<dbReference type="HOGENOM" id="CLU_032540_1_1_4"/>
<dbReference type="AlphaFoldDB" id="U5N6J1"/>
<dbReference type="GO" id="GO:0008360">
    <property type="term" value="P:regulation of cell shape"/>
    <property type="evidence" value="ECO:0007669"/>
    <property type="project" value="UniProtKB-KW"/>
</dbReference>
<dbReference type="eggNOG" id="COG0771">
    <property type="taxonomic scope" value="Bacteria"/>
</dbReference>
<comment type="similarity">
    <text evidence="7">Belongs to the MurCDEF family.</text>
</comment>
<evidence type="ECO:0000313" key="12">
    <source>
        <dbReference type="Proteomes" id="UP000017184"/>
    </source>
</evidence>
<evidence type="ECO:0000256" key="1">
    <source>
        <dbReference type="ARBA" id="ARBA00004496"/>
    </source>
</evidence>
<dbReference type="PANTHER" id="PTHR43692">
    <property type="entry name" value="UDP-N-ACETYLMURAMOYLALANINE--D-GLUTAMATE LIGASE"/>
    <property type="match status" value="1"/>
</dbReference>
<evidence type="ECO:0000256" key="6">
    <source>
        <dbReference type="ARBA" id="ARBA00022840"/>
    </source>
</evidence>
<evidence type="ECO:0000256" key="2">
    <source>
        <dbReference type="ARBA" id="ARBA00004752"/>
    </source>
</evidence>
<dbReference type="HAMAP" id="MF_00639">
    <property type="entry name" value="MurD"/>
    <property type="match status" value="1"/>
</dbReference>
<keyword evidence="7 8" id="KW-0133">Cell shape</keyword>
<dbReference type="SUPFAM" id="SSF53623">
    <property type="entry name" value="MurD-like peptide ligases, catalytic domain"/>
    <property type="match status" value="1"/>
</dbReference>
<dbReference type="Pfam" id="PF02875">
    <property type="entry name" value="Mur_ligase_C"/>
    <property type="match status" value="1"/>
</dbReference>
<evidence type="ECO:0000256" key="8">
    <source>
        <dbReference type="RuleBase" id="RU003664"/>
    </source>
</evidence>
<keyword evidence="3 7" id="KW-0963">Cytoplasm</keyword>
<dbReference type="SUPFAM" id="SSF53244">
    <property type="entry name" value="MurD-like peptide ligases, peptide-binding domain"/>
    <property type="match status" value="1"/>
</dbReference>
<protein>
    <recommendedName>
        <fullName evidence="7 8">UDP-N-acetylmuramoylalanine--D-glutamate ligase</fullName>
        <ecNumber evidence="7 8">6.3.2.9</ecNumber>
    </recommendedName>
    <alternativeName>
        <fullName evidence="7">D-glutamic acid-adding enzyme</fullName>
    </alternativeName>
    <alternativeName>
        <fullName evidence="7">UDP-N-acetylmuramoyl-L-alanyl-D-glutamate synthetase</fullName>
    </alternativeName>
</protein>
<evidence type="ECO:0000256" key="4">
    <source>
        <dbReference type="ARBA" id="ARBA00022598"/>
    </source>
</evidence>
<dbReference type="InterPro" id="IPR036565">
    <property type="entry name" value="Mur-like_cat_sf"/>
</dbReference>
<comment type="pathway">
    <text evidence="2 7 8">Cell wall biogenesis; peptidoglycan biosynthesis.</text>
</comment>
<dbReference type="EC" id="6.3.2.9" evidence="7 8"/>
<dbReference type="PATRIC" id="fig|946483.4.peg.890"/>
<dbReference type="Gene3D" id="3.90.190.20">
    <property type="entry name" value="Mur ligase, C-terminal domain"/>
    <property type="match status" value="1"/>
</dbReference>
<feature type="binding site" evidence="7">
    <location>
        <begin position="85"/>
        <end position="91"/>
    </location>
    <ligand>
        <name>ATP</name>
        <dbReference type="ChEBI" id="CHEBI:30616"/>
    </ligand>
</feature>
<dbReference type="GO" id="GO:0071555">
    <property type="term" value="P:cell wall organization"/>
    <property type="evidence" value="ECO:0007669"/>
    <property type="project" value="UniProtKB-KW"/>
</dbReference>
<feature type="domain" description="Mur ligase C-terminal" evidence="9">
    <location>
        <begin position="293"/>
        <end position="407"/>
    </location>
</feature>
<dbReference type="EMBL" id="CP004885">
    <property type="protein sequence ID" value="AGX86992.1"/>
    <property type="molecule type" value="Genomic_DNA"/>
</dbReference>
<dbReference type="KEGG" id="cbx:Cenrod_0889"/>
<comment type="function">
    <text evidence="7 8">Cell wall formation. Catalyzes the addition of glutamate to the nucleotide precursor UDP-N-acetylmuramoyl-L-alanine (UMA).</text>
</comment>
<dbReference type="InterPro" id="IPR036615">
    <property type="entry name" value="Mur_ligase_C_dom_sf"/>
</dbReference>
<keyword evidence="7 8" id="KW-0131">Cell cycle</keyword>
<keyword evidence="5 7" id="KW-0547">Nucleotide-binding</keyword>
<evidence type="ECO:0000313" key="11">
    <source>
        <dbReference type="EMBL" id="AGX86992.1"/>
    </source>
</evidence>
<comment type="subcellular location">
    <subcellularLocation>
        <location evidence="1 7 8">Cytoplasm</location>
    </subcellularLocation>
</comment>
<dbReference type="GO" id="GO:0008764">
    <property type="term" value="F:UDP-N-acetylmuramoylalanine-D-glutamate ligase activity"/>
    <property type="evidence" value="ECO:0007669"/>
    <property type="project" value="UniProtKB-UniRule"/>
</dbReference>
<dbReference type="GO" id="GO:0005524">
    <property type="term" value="F:ATP binding"/>
    <property type="evidence" value="ECO:0007669"/>
    <property type="project" value="UniProtKB-UniRule"/>
</dbReference>
<keyword evidence="7 8" id="KW-0573">Peptidoglycan synthesis</keyword>
<keyword evidence="4 7" id="KW-0436">Ligase</keyword>
<dbReference type="InterPro" id="IPR013221">
    <property type="entry name" value="Mur_ligase_cen"/>
</dbReference>
<organism evidence="11 12">
    <name type="scientific">Candidatus Symbiobacter mobilis CR</name>
    <dbReference type="NCBI Taxonomy" id="946483"/>
    <lineage>
        <taxon>Bacteria</taxon>
        <taxon>Pseudomonadati</taxon>
        <taxon>Pseudomonadota</taxon>
        <taxon>Betaproteobacteria</taxon>
        <taxon>Burkholderiales</taxon>
        <taxon>Comamonadaceae</taxon>
    </lineage>
</organism>
<keyword evidence="6 7" id="KW-0067">ATP-binding</keyword>
<name>U5N6J1_9BURK</name>
<sequence length="443" mass="46360">MQALQAALPGATCLAGTLGVALVEAGEVDRIVRSPGLRPADWAALNVAAQARGIAVEGELSLFVQALTLLRGERGYAPIVLGVTGTNGKTTTTMLTGALIAGAGRTVAVAGNVGFPMLDTLARHLDANTLPEVWVLELSSFQLDGMQGFAPKAAVVLNLTQDHLDWHGSMEDYARAKACIFGARTLRVLYRHDPLVMAMQPDDLALAQTVGVDVPRQVGDYGIERVAGVDHLVRAVQGSAGVEHALLLPCSALRIHGLHNATNALAALALAEAAGCPIGAVRDALCAYRGEPHRVEAVGQIADVAFFDDSKGTNVGATVAALEGLGPQRRLIVLLGGDGKGQDFAPLAEPVARYARAAIVYGRDGAWIHSALGDSAPVYEATSLQQAVDIAGGVAQAGDAVLLSPACASFDMFDDYEHRARVFRDAVREWADKTGHPLQELQP</sequence>
<dbReference type="STRING" id="946483.Cenrod_0889"/>
<proteinExistence type="inferred from homology"/>
<dbReference type="PANTHER" id="PTHR43692:SF1">
    <property type="entry name" value="UDP-N-ACETYLMURAMOYLALANINE--D-GLUTAMATE LIGASE"/>
    <property type="match status" value="1"/>
</dbReference>
<dbReference type="NCBIfam" id="TIGR01087">
    <property type="entry name" value="murD"/>
    <property type="match status" value="1"/>
</dbReference>
<comment type="catalytic activity">
    <reaction evidence="7 8">
        <text>UDP-N-acetyl-alpha-D-muramoyl-L-alanine + D-glutamate + ATP = UDP-N-acetyl-alpha-D-muramoyl-L-alanyl-D-glutamate + ADP + phosphate + H(+)</text>
        <dbReference type="Rhea" id="RHEA:16429"/>
        <dbReference type="ChEBI" id="CHEBI:15378"/>
        <dbReference type="ChEBI" id="CHEBI:29986"/>
        <dbReference type="ChEBI" id="CHEBI:30616"/>
        <dbReference type="ChEBI" id="CHEBI:43474"/>
        <dbReference type="ChEBI" id="CHEBI:83898"/>
        <dbReference type="ChEBI" id="CHEBI:83900"/>
        <dbReference type="ChEBI" id="CHEBI:456216"/>
        <dbReference type="EC" id="6.3.2.9"/>
    </reaction>
</comment>
<reference evidence="11 12" key="1">
    <citation type="journal article" date="2013" name="Genome Biol.">
        <title>Genomic analysis reveals key aspects of prokaryotic symbiosis in the phototrophic consortium "Chlorochromatium aggregatum".</title>
        <authorList>
            <person name="Liu Z."/>
            <person name="Muller J."/>
            <person name="Li T."/>
            <person name="Alvey R.M."/>
            <person name="Vogl K."/>
            <person name="Frigaard N.U."/>
            <person name="Rockwell N.C."/>
            <person name="Boyd E.S."/>
            <person name="Tomsho L.P."/>
            <person name="Schuster S.C."/>
            <person name="Henke P."/>
            <person name="Rohde M."/>
            <person name="Overmann J."/>
            <person name="Bryant D.A."/>
        </authorList>
    </citation>
    <scope>NUCLEOTIDE SEQUENCE [LARGE SCALE GENOMIC DNA]</scope>
    <source>
        <strain evidence="11">CR</strain>
    </source>
</reference>
<dbReference type="Pfam" id="PF08245">
    <property type="entry name" value="Mur_ligase_M"/>
    <property type="match status" value="1"/>
</dbReference>
<keyword evidence="12" id="KW-1185">Reference proteome</keyword>
<dbReference type="GO" id="GO:0009252">
    <property type="term" value="P:peptidoglycan biosynthetic process"/>
    <property type="evidence" value="ECO:0007669"/>
    <property type="project" value="UniProtKB-UniRule"/>
</dbReference>
<keyword evidence="7 8" id="KW-0132">Cell division</keyword>
<dbReference type="GO" id="GO:0005737">
    <property type="term" value="C:cytoplasm"/>
    <property type="evidence" value="ECO:0007669"/>
    <property type="project" value="UniProtKB-SubCell"/>
</dbReference>
<accession>U5N6J1</accession>
<dbReference type="GO" id="GO:0051301">
    <property type="term" value="P:cell division"/>
    <property type="evidence" value="ECO:0007669"/>
    <property type="project" value="UniProtKB-KW"/>
</dbReference>
<evidence type="ECO:0000256" key="3">
    <source>
        <dbReference type="ARBA" id="ARBA00022490"/>
    </source>
</evidence>
<dbReference type="InterPro" id="IPR004101">
    <property type="entry name" value="Mur_ligase_C"/>
</dbReference>
<evidence type="ECO:0000259" key="10">
    <source>
        <dbReference type="Pfam" id="PF08245"/>
    </source>
</evidence>
<dbReference type="Gene3D" id="3.40.1190.10">
    <property type="entry name" value="Mur-like, catalytic domain"/>
    <property type="match status" value="1"/>
</dbReference>
<evidence type="ECO:0000256" key="7">
    <source>
        <dbReference type="HAMAP-Rule" id="MF_00639"/>
    </source>
</evidence>
<keyword evidence="7 8" id="KW-0961">Cell wall biogenesis/degradation</keyword>
<evidence type="ECO:0000256" key="5">
    <source>
        <dbReference type="ARBA" id="ARBA00022741"/>
    </source>
</evidence>
<dbReference type="InterPro" id="IPR005762">
    <property type="entry name" value="MurD"/>
</dbReference>